<accession>A0ABX8VN12</accession>
<evidence type="ECO:0000256" key="1">
    <source>
        <dbReference type="ARBA" id="ARBA00004496"/>
    </source>
</evidence>
<evidence type="ECO:0000256" key="4">
    <source>
        <dbReference type="ARBA" id="ARBA00022679"/>
    </source>
</evidence>
<dbReference type="Gene3D" id="2.70.70.10">
    <property type="entry name" value="Glucose Permease (Domain IIA)"/>
    <property type="match status" value="1"/>
</dbReference>
<evidence type="ECO:0000313" key="9">
    <source>
        <dbReference type="Proteomes" id="UP000825367"/>
    </source>
</evidence>
<dbReference type="SUPFAM" id="SSF51261">
    <property type="entry name" value="Duplicated hybrid motif"/>
    <property type="match status" value="1"/>
</dbReference>
<evidence type="ECO:0000259" key="7">
    <source>
        <dbReference type="PROSITE" id="PS51093"/>
    </source>
</evidence>
<keyword evidence="5" id="KW-0598">Phosphotransferase system</keyword>
<dbReference type="RefSeq" id="WP_096312564.1">
    <property type="nucleotide sequence ID" value="NZ_BAAAVX010000031.1"/>
</dbReference>
<evidence type="ECO:0000256" key="2">
    <source>
        <dbReference type="ARBA" id="ARBA00022448"/>
    </source>
</evidence>
<proteinExistence type="predicted"/>
<gene>
    <name evidence="8" type="ORF">K0O64_28655</name>
</gene>
<organism evidence="8 9">
    <name type="scientific">Mycolicibacterium pallens</name>
    <dbReference type="NCBI Taxonomy" id="370524"/>
    <lineage>
        <taxon>Bacteria</taxon>
        <taxon>Bacillati</taxon>
        <taxon>Actinomycetota</taxon>
        <taxon>Actinomycetes</taxon>
        <taxon>Mycobacteriales</taxon>
        <taxon>Mycobacteriaceae</taxon>
        <taxon>Mycolicibacterium</taxon>
    </lineage>
</organism>
<evidence type="ECO:0000313" key="8">
    <source>
        <dbReference type="EMBL" id="QYL16879.1"/>
    </source>
</evidence>
<dbReference type="PROSITE" id="PS51093">
    <property type="entry name" value="PTS_EIIA_TYPE_1"/>
    <property type="match status" value="1"/>
</dbReference>
<feature type="domain" description="PTS EIIA type-1" evidence="7">
    <location>
        <begin position="22"/>
        <end position="126"/>
    </location>
</feature>
<keyword evidence="6" id="KW-0418">Kinase</keyword>
<dbReference type="EMBL" id="CP080333">
    <property type="protein sequence ID" value="QYL16879.1"/>
    <property type="molecule type" value="Genomic_DNA"/>
</dbReference>
<dbReference type="Pfam" id="PF00358">
    <property type="entry name" value="PTS_EIIA_1"/>
    <property type="match status" value="1"/>
</dbReference>
<dbReference type="Proteomes" id="UP000825367">
    <property type="component" value="Chromosome"/>
</dbReference>
<name>A0ABX8VN12_9MYCO</name>
<sequence>MSTTPVHAPVSGCAVALGDVPDPVFSQGMVGYGAAVDPPREVVDAVAPVSGRILKLMPHAYIIMTSENVGVLVHLGLDTVGLGGVGFTALAAEGDTVTAGQPVITYDVPSVVSAGLNPIVPVVVMDEREPGNVTVGDAVANGTEITSGSLLFTATK</sequence>
<evidence type="ECO:0000256" key="3">
    <source>
        <dbReference type="ARBA" id="ARBA00022597"/>
    </source>
</evidence>
<evidence type="ECO:0000256" key="5">
    <source>
        <dbReference type="ARBA" id="ARBA00022683"/>
    </source>
</evidence>
<dbReference type="PANTHER" id="PTHR45008">
    <property type="entry name" value="PTS SYSTEM GLUCOSE-SPECIFIC EIIA COMPONENT"/>
    <property type="match status" value="1"/>
</dbReference>
<keyword evidence="4" id="KW-0808">Transferase</keyword>
<protein>
    <submittedName>
        <fullName evidence="8">PTS glucose transporter subunit IIA</fullName>
    </submittedName>
</protein>
<keyword evidence="3 8" id="KW-0762">Sugar transport</keyword>
<keyword evidence="2" id="KW-0813">Transport</keyword>
<evidence type="ECO:0000256" key="6">
    <source>
        <dbReference type="ARBA" id="ARBA00022777"/>
    </source>
</evidence>
<dbReference type="InterPro" id="IPR011055">
    <property type="entry name" value="Dup_hybrid_motif"/>
</dbReference>
<comment type="subcellular location">
    <subcellularLocation>
        <location evidence="1">Cytoplasm</location>
    </subcellularLocation>
</comment>
<dbReference type="PANTHER" id="PTHR45008:SF1">
    <property type="entry name" value="PTS SYSTEM GLUCOSE-SPECIFIC EIIA COMPONENT"/>
    <property type="match status" value="1"/>
</dbReference>
<keyword evidence="9" id="KW-1185">Reference proteome</keyword>
<reference evidence="8 9" key="1">
    <citation type="submission" date="2021-07" db="EMBL/GenBank/DDBJ databases">
        <title>Whole genome sequencing of non-tuberculosis mycobacteria type-strains.</title>
        <authorList>
            <person name="Igarashi Y."/>
            <person name="Osugi A."/>
            <person name="Mitarai S."/>
        </authorList>
    </citation>
    <scope>NUCLEOTIDE SEQUENCE [LARGE SCALE GENOMIC DNA]</scope>
    <source>
        <strain evidence="8 9">JCM 16370</strain>
    </source>
</reference>
<dbReference type="InterPro" id="IPR050890">
    <property type="entry name" value="PTS_EIIA_component"/>
</dbReference>
<dbReference type="InterPro" id="IPR001127">
    <property type="entry name" value="PTS_EIIA_1_perm"/>
</dbReference>